<keyword evidence="2 5" id="KW-0812">Transmembrane</keyword>
<dbReference type="PANTHER" id="PTHR43483:SF3">
    <property type="entry name" value="MEMBRANE TRANSPORTER PROTEIN HI_0806-RELATED"/>
    <property type="match status" value="1"/>
</dbReference>
<dbReference type="EMBL" id="DQ068068">
    <property type="protein sequence ID" value="AAY87306.1"/>
    <property type="molecule type" value="Genomic_DNA"/>
</dbReference>
<dbReference type="PANTHER" id="PTHR43483">
    <property type="entry name" value="MEMBRANE TRANSPORTER PROTEIN HI_0806-RELATED"/>
    <property type="match status" value="1"/>
</dbReference>
<keyword evidence="5" id="KW-1003">Cell membrane</keyword>
<accession>Q4JMK7</accession>
<name>Q4JMK7_9BACT</name>
<evidence type="ECO:0000256" key="4">
    <source>
        <dbReference type="ARBA" id="ARBA00023136"/>
    </source>
</evidence>
<dbReference type="GO" id="GO:0005886">
    <property type="term" value="C:plasma membrane"/>
    <property type="evidence" value="ECO:0007669"/>
    <property type="project" value="UniProtKB-SubCell"/>
</dbReference>
<keyword evidence="4 5" id="KW-0472">Membrane</keyword>
<feature type="transmembrane region" description="Helical" evidence="5">
    <location>
        <begin position="57"/>
        <end position="75"/>
    </location>
</feature>
<comment type="similarity">
    <text evidence="5">Belongs to the 4-toluene sulfonate uptake permease (TSUP) (TC 2.A.102) family.</text>
</comment>
<feature type="transmembrane region" description="Helical" evidence="5">
    <location>
        <begin position="195"/>
        <end position="219"/>
    </location>
</feature>
<evidence type="ECO:0000256" key="5">
    <source>
        <dbReference type="RuleBase" id="RU363041"/>
    </source>
</evidence>
<dbReference type="InterPro" id="IPR002781">
    <property type="entry name" value="TM_pro_TauE-like"/>
</dbReference>
<dbReference type="AlphaFoldDB" id="Q4JMK7"/>
<reference evidence="6" key="1">
    <citation type="journal article" date="2005" name="PLoS Biol.">
        <title>New insights into metabolic properties of marine bacteria encoding proteorhodopsins.</title>
        <authorList>
            <person name="Sabehi G."/>
            <person name="Loy A."/>
            <person name="Jung K.H."/>
            <person name="Partha R."/>
            <person name="Spudich J.L."/>
            <person name="Isaacson T."/>
            <person name="Hirschberg J."/>
            <person name="Wagner M."/>
            <person name="Beja O."/>
        </authorList>
    </citation>
    <scope>NUCLEOTIDE SEQUENCE</scope>
</reference>
<feature type="transmembrane region" description="Helical" evidence="5">
    <location>
        <begin position="263"/>
        <end position="283"/>
    </location>
</feature>
<feature type="transmembrane region" description="Helical" evidence="5">
    <location>
        <begin position="12"/>
        <end position="45"/>
    </location>
</feature>
<evidence type="ECO:0000256" key="1">
    <source>
        <dbReference type="ARBA" id="ARBA00004141"/>
    </source>
</evidence>
<organism evidence="6">
    <name type="scientific">uncultured bacterium BAC17H8</name>
    <dbReference type="NCBI Taxonomy" id="332980"/>
    <lineage>
        <taxon>Bacteria</taxon>
        <taxon>environmental samples</taxon>
    </lineage>
</organism>
<proteinExistence type="inferred from homology"/>
<evidence type="ECO:0000256" key="2">
    <source>
        <dbReference type="ARBA" id="ARBA00022692"/>
    </source>
</evidence>
<comment type="subcellular location">
    <subcellularLocation>
        <location evidence="5">Cell membrane</location>
        <topology evidence="5">Multi-pass membrane protein</topology>
    </subcellularLocation>
    <subcellularLocation>
        <location evidence="1">Membrane</location>
        <topology evidence="1">Multi-pass membrane protein</topology>
    </subcellularLocation>
</comment>
<feature type="transmembrane region" description="Helical" evidence="5">
    <location>
        <begin position="161"/>
        <end position="188"/>
    </location>
</feature>
<evidence type="ECO:0000256" key="3">
    <source>
        <dbReference type="ARBA" id="ARBA00022989"/>
    </source>
</evidence>
<feature type="transmembrane region" description="Helical" evidence="5">
    <location>
        <begin position="231"/>
        <end position="251"/>
    </location>
</feature>
<sequence length="284" mass="28803">MLTTTHAPDVLILMALGLLATGVIAGLLAGLLGVGGGIVIVPVLFLLFTYLEVPSGIVMHMVVATSLATIIPISLSSAREHYRRGAVDMAVFRHWAPFMLIAAGIAAGLSGRLDSSYLQLLFGGIAIYVAATMIRGKTSAADAAPDGSTITPLGRGATGGIISALIGAASALMGIGGGSIAVPVLSALQLPVHRAVGTAAAFGFLIAVPGAIGFAIAGLGTEGRLPFSLGFINLPAAVIIFSTSLFFVPLGSRIAHALNPKRLRRAFGFFLLLSALNILSGVVP</sequence>
<dbReference type="Pfam" id="PF01925">
    <property type="entry name" value="TauE"/>
    <property type="match status" value="1"/>
</dbReference>
<protein>
    <recommendedName>
        <fullName evidence="5">Probable membrane transporter protein</fullName>
    </recommendedName>
</protein>
<feature type="transmembrane region" description="Helical" evidence="5">
    <location>
        <begin position="95"/>
        <end position="113"/>
    </location>
</feature>
<evidence type="ECO:0000313" key="6">
    <source>
        <dbReference type="EMBL" id="AAY87306.1"/>
    </source>
</evidence>
<keyword evidence="3 5" id="KW-1133">Transmembrane helix</keyword>